<feature type="non-terminal residue" evidence="2">
    <location>
        <position position="1"/>
    </location>
</feature>
<reference evidence="2" key="1">
    <citation type="submission" date="2018-06" db="EMBL/GenBank/DDBJ databases">
        <authorList>
            <person name="Zhirakovskaya E."/>
        </authorList>
    </citation>
    <scope>NUCLEOTIDE SEQUENCE</scope>
</reference>
<sequence length="866" mass="99513">TKKSSDAGKRLAKSFDYRKRALRNYDIQSIFLMGSVGTIAHSEKSDFDIWICHRPDLSTKQLNDLRNKCQAIEKWADSVNLEVHFFLMNADAFRKGTVVELSSESAGSTQHHLLLEEFYRTGLLVAGRYPVWWLVPPEQECNYDEFVANLLHKRFIPANEVIDFGGLSAIPAEEYFGAALWQVYKGIDSPYKSVLKMLLMEAYAAEYPNSDLLSLRFKKAIYAGVTDLNELDPYTILINKLERYLISRNEPERLELVRRCFYFKVQLPLSKPTRSGHNWRWERMQDLSRQWLWHEGRIELLDQRRQWNVHRVLKERKILADEITHSYMSLSRFARTHASLARIEQKDLNILGRKLYAAFERKAGKVETINRGISSSIIERHLTIQQGRGRDTEESWGLYPTGVEPGEPGGSLKRTYSVVEILAWCHFNGLIGPRTIISLEVSHGILSLQEVRAIINTLESLFPGGQLPSTSIKNFSRPPGILHGAVFANVGIDPLPMHSRRGTDLVSDQSDIMNYSGFSLNLAISFDLLLVSGWGEIITYKYTGISGLLDCLAQYLRMNIHAGLDEPAELSAFSFSSSHSNAIARRIEELYEDIAQVFYHCRDDSRVRYVLQVEKSYYVLESDQGSFLYSRQESYADLMEQLSEPQPRQNNIIVDRKALLDTALPAILKRNRGGLIQMFYLQQGREVDVFVLDQHGALFHQRVAYFDDASLIHQYSHFFDAILSRQSYLFQDNGAALLLDGLEIFKVTKGRNKYSFERQSVQQETGRYYFNVQVIGDRMEHGTAFTVYCNNAEFSTLDHGKDLFCEVARYVLDKRSSGLKYPIYITDVDLSPSLLGNQRNGEVQAISYLKYKKRIEEKLNRELDRL</sequence>
<keyword evidence="2" id="KW-0456">Lyase</keyword>
<dbReference type="GO" id="GO:0006171">
    <property type="term" value="P:cAMP biosynthetic process"/>
    <property type="evidence" value="ECO:0007669"/>
    <property type="project" value="InterPro"/>
</dbReference>
<evidence type="ECO:0000259" key="1">
    <source>
        <dbReference type="Pfam" id="PF12633"/>
    </source>
</evidence>
<gene>
    <name evidence="2" type="ORF">MNBD_GAMMA20-1766</name>
</gene>
<dbReference type="EMBL" id="UOFU01000220">
    <property type="protein sequence ID" value="VAX01179.1"/>
    <property type="molecule type" value="Genomic_DNA"/>
</dbReference>
<dbReference type="EC" id="4.6.1.1" evidence="2"/>
<dbReference type="AlphaFoldDB" id="A0A3B1A5Z8"/>
<dbReference type="PANTHER" id="PTHR38760:SF1">
    <property type="entry name" value="ADENYLATE CYCLASE"/>
    <property type="match status" value="1"/>
</dbReference>
<dbReference type="Pfam" id="PF01295">
    <property type="entry name" value="Adenylate_cycl"/>
    <property type="match status" value="1"/>
</dbReference>
<accession>A0A3B1A5Z8</accession>
<dbReference type="PIRSF" id="PIRSF001444">
    <property type="entry name" value="Adenylate_cycl"/>
    <property type="match status" value="1"/>
</dbReference>
<feature type="domain" description="Adenylate cyclase class-I N-terminal" evidence="1">
    <location>
        <begin position="3"/>
        <end position="133"/>
    </location>
</feature>
<dbReference type="InterPro" id="IPR000274">
    <property type="entry name" value="Adenylate_cyclase_1"/>
</dbReference>
<dbReference type="PANTHER" id="PTHR38760">
    <property type="entry name" value="ADENYLATE CYCLASE"/>
    <property type="match status" value="1"/>
</dbReference>
<name>A0A3B1A5Z8_9ZZZZ</name>
<organism evidence="2">
    <name type="scientific">hydrothermal vent metagenome</name>
    <dbReference type="NCBI Taxonomy" id="652676"/>
    <lineage>
        <taxon>unclassified sequences</taxon>
        <taxon>metagenomes</taxon>
        <taxon>ecological metagenomes</taxon>
    </lineage>
</organism>
<evidence type="ECO:0000313" key="2">
    <source>
        <dbReference type="EMBL" id="VAX01179.1"/>
    </source>
</evidence>
<protein>
    <submittedName>
        <fullName evidence="2">Adenylate cyclase</fullName>
        <ecNumber evidence="2">4.6.1.1</ecNumber>
    </submittedName>
</protein>
<dbReference type="GO" id="GO:0004016">
    <property type="term" value="F:adenylate cyclase activity"/>
    <property type="evidence" value="ECO:0007669"/>
    <property type="project" value="UniProtKB-EC"/>
</dbReference>
<dbReference type="Pfam" id="PF12633">
    <property type="entry name" value="Adenyl_cycl_N"/>
    <property type="match status" value="1"/>
</dbReference>
<proteinExistence type="predicted"/>
<dbReference type="InterPro" id="IPR024685">
    <property type="entry name" value="Adenylate_cyclase_1_N"/>
</dbReference>